<dbReference type="Gene3D" id="2.10.220.10">
    <property type="entry name" value="Hormone Receptor, Insulin-like Growth Factor Receptor 1, Chain A, domain 2"/>
    <property type="match status" value="1"/>
</dbReference>
<gene>
    <name evidence="26" type="ORF">Fcan01_02604</name>
</gene>
<feature type="chain" id="PRO_5013053468" description="receptor protein-tyrosine kinase" evidence="23">
    <location>
        <begin position="21"/>
        <end position="1234"/>
    </location>
</feature>
<evidence type="ECO:0000256" key="16">
    <source>
        <dbReference type="ARBA" id="ARBA00023170"/>
    </source>
</evidence>
<evidence type="ECO:0000256" key="18">
    <source>
        <dbReference type="ARBA" id="ARBA00023211"/>
    </source>
</evidence>
<dbReference type="InterPro" id="IPR017441">
    <property type="entry name" value="Protein_kinase_ATP_BS"/>
</dbReference>
<keyword evidence="7" id="KW-0479">Metal-binding</keyword>
<evidence type="ECO:0000256" key="14">
    <source>
        <dbReference type="ARBA" id="ARBA00023136"/>
    </source>
</evidence>
<proteinExistence type="predicted"/>
<evidence type="ECO:0000256" key="12">
    <source>
        <dbReference type="ARBA" id="ARBA00022840"/>
    </source>
</evidence>
<evidence type="ECO:0000313" key="26">
    <source>
        <dbReference type="EMBL" id="OXA61387.1"/>
    </source>
</evidence>
<keyword evidence="8 23" id="KW-0732">Signal</keyword>
<evidence type="ECO:0000256" key="7">
    <source>
        <dbReference type="ARBA" id="ARBA00022723"/>
    </source>
</evidence>
<dbReference type="SUPFAM" id="SSF49265">
    <property type="entry name" value="Fibronectin type III"/>
    <property type="match status" value="3"/>
</dbReference>
<dbReference type="GO" id="GO:0030424">
    <property type="term" value="C:axon"/>
    <property type="evidence" value="ECO:0007669"/>
    <property type="project" value="TreeGrafter"/>
</dbReference>
<evidence type="ECO:0000256" key="17">
    <source>
        <dbReference type="ARBA" id="ARBA00023180"/>
    </source>
</evidence>
<evidence type="ECO:0000256" key="19">
    <source>
        <dbReference type="ARBA" id="ARBA00051243"/>
    </source>
</evidence>
<dbReference type="PANTHER" id="PTHR24416:SF525">
    <property type="entry name" value="INSULIN-LIKE RECEPTOR"/>
    <property type="match status" value="1"/>
</dbReference>
<dbReference type="CDD" id="cd00064">
    <property type="entry name" value="FU"/>
    <property type="match status" value="1"/>
</dbReference>
<evidence type="ECO:0000256" key="8">
    <source>
        <dbReference type="ARBA" id="ARBA00022729"/>
    </source>
</evidence>
<dbReference type="PANTHER" id="PTHR24416">
    <property type="entry name" value="TYROSINE-PROTEIN KINASE RECEPTOR"/>
    <property type="match status" value="1"/>
</dbReference>
<dbReference type="Gene3D" id="3.80.20.20">
    <property type="entry name" value="Receptor L-domain"/>
    <property type="match status" value="2"/>
</dbReference>
<dbReference type="Pfam" id="PF07714">
    <property type="entry name" value="PK_Tyr_Ser-Thr"/>
    <property type="match status" value="1"/>
</dbReference>
<feature type="binding site" evidence="20">
    <location>
        <position position="1123"/>
    </location>
    <ligand>
        <name>ATP</name>
        <dbReference type="ChEBI" id="CHEBI:30616"/>
    </ligand>
</feature>
<feature type="signal peptide" evidence="23">
    <location>
        <begin position="1"/>
        <end position="20"/>
    </location>
</feature>
<dbReference type="Pfam" id="PF01030">
    <property type="entry name" value="Recep_L_domain"/>
    <property type="match status" value="2"/>
</dbReference>
<dbReference type="SUPFAM" id="SSF56112">
    <property type="entry name" value="Protein kinase-like (PK-like)"/>
    <property type="match status" value="1"/>
</dbReference>
<feature type="domain" description="Fibronectin type-III" evidence="25">
    <location>
        <begin position="925"/>
        <end position="1025"/>
    </location>
</feature>
<evidence type="ECO:0000256" key="13">
    <source>
        <dbReference type="ARBA" id="ARBA00022989"/>
    </source>
</evidence>
<dbReference type="PROSITE" id="PS50853">
    <property type="entry name" value="FN3"/>
    <property type="match status" value="1"/>
</dbReference>
<sequence>MKWSVTFVTSLAIVWSVGFSYTIEHQQKLPHNEKICQRVSIWEWEHFDMLRGCSVIEGSLQINMVFINPSADFRQNITFPELREITGFLMAFSTPKIISLKTLFPNLAVIRGQELIENYALLIYKMPGMQEIGLPSLTNIVRGAVWIVDNENLCYVDTVDWTKIANESNTEGIFKNKQQCPDTCSQECPKSDLYNDRTLCWSKEHCQVVPHISCPKCNGRACFGDKQDCCHPQCLGGCYGPNPNQCQVCKGVVVNSKKPGEGPICRDKCPSGLYEYLQRRCVSSSECLNITAIAPINHPYNPSGNFSGKWYTNRDGTQMCVLECPKNTELAPNGTACISCDGTCKKNCQGRTVDSIEAARDLSGCTRITGALKIHIRRSSSSTVYGTIVKELKENLDKIEEIDHYLAVTYTYSIYSLDFLSSLKVIKGQVLDDKKYALIVKSNENLMELWNGTDVVNRKITIENRNARVLFHYNPKLCQSKIWEFVHQAEIKPPAPNDNIDIGITNGDKAPCNTKKLMIEVLQKSNSTVIIRWENLRRNLTRTSHLLNYEIHYKLAHGYPQQNESKFDDRDPCGDDGWNVQEQAKISDNEVKGIGVGNEPRWENEALIANLDPYTYYALYVKAIVIQDTDSINNNTGAESDIIYFRTYADYPTKPVNVMLASSGPDKITANWEPPFKANGEMKSFKIWIKSVPESQSLQDQRNYCEQNRAPVIPPISSKGTDSFISTTFAPILSATSKDADCCSCSAPQKTSSKDQKINKVFVETDIFDIIMGNYLFRVPSGNSRSASPTSRPEDDPTINEIRKSRRRRSSSVRDEHSSASNEVTEHEIIEFPSGSSHKEILENELASLPINKELTFLKEIPYNSSVLKYSFVLDNLTHYTTYYIGIQACRAIDPNITENDTRTCSEIIDDRVQTAKSPTADNIDPRSISWNVTDSHRLHLRWAEPLHPNGVVMAYVIVLQKVGASKEEYWGRKCITHAEFIKNGKNYTYSDHLSPGNYSLRIQVASLAQDSEFSAVQYFYIEDINETSPGFWVLVILLPLLLILLIAGCFVYWIWTNYPPTQLVVSPNPEYMPNVDIAEEWEVPRDKVRLLKALGQGSFGTVYEGKLLDFIVDQPDLFCAVKTVADDTPSEERALFLKEAALMTKLNCNHVVKLLGIVSKSQPIFVIMELMENGDLKQYLRSRRPDIEKKDTAPPPTLKQILRIAAEIADGMSYIHSQKLVHRDLACRNCLVQ</sequence>
<reference evidence="26 27" key="1">
    <citation type="submission" date="2015-12" db="EMBL/GenBank/DDBJ databases">
        <title>The genome of Folsomia candida.</title>
        <authorList>
            <person name="Faddeeva A."/>
            <person name="Derks M.F."/>
            <person name="Anvar Y."/>
            <person name="Smit S."/>
            <person name="Van Straalen N."/>
            <person name="Roelofs D."/>
        </authorList>
    </citation>
    <scope>NUCLEOTIDE SEQUENCE [LARGE SCALE GENOMIC DNA]</scope>
    <source>
        <strain evidence="26 27">VU population</strain>
        <tissue evidence="26">Whole body</tissue>
    </source>
</reference>
<feature type="compositionally biased region" description="Basic and acidic residues" evidence="21">
    <location>
        <begin position="812"/>
        <end position="830"/>
    </location>
</feature>
<keyword evidence="12 20" id="KW-0067">ATP-binding</keyword>
<dbReference type="InterPro" id="IPR006211">
    <property type="entry name" value="Furin-like_Cys-rich_dom"/>
</dbReference>
<dbReference type="OrthoDB" id="5809444at2759"/>
<keyword evidence="17" id="KW-0325">Glycoprotein</keyword>
<evidence type="ECO:0000259" key="25">
    <source>
        <dbReference type="PROSITE" id="PS50853"/>
    </source>
</evidence>
<dbReference type="PROSITE" id="PS00109">
    <property type="entry name" value="PROTEIN_KINASE_TYR"/>
    <property type="match status" value="1"/>
</dbReference>
<feature type="compositionally biased region" description="Polar residues" evidence="21">
    <location>
        <begin position="782"/>
        <end position="791"/>
    </location>
</feature>
<dbReference type="InterPro" id="IPR000719">
    <property type="entry name" value="Prot_kinase_dom"/>
</dbReference>
<dbReference type="InterPro" id="IPR008266">
    <property type="entry name" value="Tyr_kinase_AS"/>
</dbReference>
<dbReference type="InterPro" id="IPR001245">
    <property type="entry name" value="Ser-Thr/Tyr_kinase_cat_dom"/>
</dbReference>
<dbReference type="EMBL" id="LNIX01000001">
    <property type="protein sequence ID" value="OXA61387.1"/>
    <property type="molecule type" value="Genomic_DNA"/>
</dbReference>
<dbReference type="Gene3D" id="2.60.40.10">
    <property type="entry name" value="Immunoglobulins"/>
    <property type="match status" value="3"/>
</dbReference>
<dbReference type="InterPro" id="IPR011009">
    <property type="entry name" value="Kinase-like_dom_sf"/>
</dbReference>
<dbReference type="GO" id="GO:0005899">
    <property type="term" value="C:insulin receptor complex"/>
    <property type="evidence" value="ECO:0007669"/>
    <property type="project" value="TreeGrafter"/>
</dbReference>
<evidence type="ECO:0000313" key="27">
    <source>
        <dbReference type="Proteomes" id="UP000198287"/>
    </source>
</evidence>
<dbReference type="Pfam" id="PF00757">
    <property type="entry name" value="Furin-like"/>
    <property type="match status" value="1"/>
</dbReference>
<dbReference type="GO" id="GO:0005009">
    <property type="term" value="F:insulin receptor activity"/>
    <property type="evidence" value="ECO:0007669"/>
    <property type="project" value="TreeGrafter"/>
</dbReference>
<evidence type="ECO:0000256" key="1">
    <source>
        <dbReference type="ARBA" id="ARBA00004479"/>
    </source>
</evidence>
<dbReference type="InterPro" id="IPR009030">
    <property type="entry name" value="Growth_fac_rcpt_cys_sf"/>
</dbReference>
<dbReference type="SMART" id="SM00219">
    <property type="entry name" value="TyrKc"/>
    <property type="match status" value="1"/>
</dbReference>
<evidence type="ECO:0000256" key="21">
    <source>
        <dbReference type="SAM" id="MobiDB-lite"/>
    </source>
</evidence>
<dbReference type="PROSITE" id="PS50011">
    <property type="entry name" value="PROTEIN_KINASE_DOM"/>
    <property type="match status" value="1"/>
</dbReference>
<feature type="transmembrane region" description="Helical" evidence="22">
    <location>
        <begin position="1032"/>
        <end position="1056"/>
    </location>
</feature>
<feature type="domain" description="Protein kinase" evidence="24">
    <location>
        <begin position="1089"/>
        <end position="1234"/>
    </location>
</feature>
<dbReference type="CDD" id="cd00063">
    <property type="entry name" value="FN3"/>
    <property type="match status" value="1"/>
</dbReference>
<dbReference type="InterPro" id="IPR013783">
    <property type="entry name" value="Ig-like_fold"/>
</dbReference>
<keyword evidence="6 22" id="KW-0812">Transmembrane</keyword>
<evidence type="ECO:0000256" key="22">
    <source>
        <dbReference type="SAM" id="Phobius"/>
    </source>
</evidence>
<evidence type="ECO:0000256" key="5">
    <source>
        <dbReference type="ARBA" id="ARBA00022685"/>
    </source>
</evidence>
<dbReference type="InterPro" id="IPR036941">
    <property type="entry name" value="Rcpt_L-dom_sf"/>
</dbReference>
<dbReference type="SUPFAM" id="SSF52058">
    <property type="entry name" value="L domain-like"/>
    <property type="match status" value="2"/>
</dbReference>
<keyword evidence="4" id="KW-0808">Transferase</keyword>
<dbReference type="GO" id="GO:0005524">
    <property type="term" value="F:ATP binding"/>
    <property type="evidence" value="ECO:0007669"/>
    <property type="project" value="UniProtKB-UniRule"/>
</dbReference>
<keyword evidence="16 26" id="KW-0675">Receptor</keyword>
<dbReference type="OMA" id="AVESNTW"/>
<keyword evidence="10 20" id="KW-0547">Nucleotide-binding</keyword>
<dbReference type="SMART" id="SM00060">
    <property type="entry name" value="FN3"/>
    <property type="match status" value="3"/>
</dbReference>
<evidence type="ECO:0000256" key="11">
    <source>
        <dbReference type="ARBA" id="ARBA00022777"/>
    </source>
</evidence>
<keyword evidence="14 22" id="KW-0472">Membrane</keyword>
<evidence type="ECO:0000256" key="2">
    <source>
        <dbReference type="ARBA" id="ARBA00011902"/>
    </source>
</evidence>
<dbReference type="STRING" id="158441.A0A226EW47"/>
<keyword evidence="27" id="KW-1185">Reference proteome</keyword>
<evidence type="ECO:0000256" key="20">
    <source>
        <dbReference type="PROSITE-ProRule" id="PRU10141"/>
    </source>
</evidence>
<evidence type="ECO:0000256" key="10">
    <source>
        <dbReference type="ARBA" id="ARBA00022741"/>
    </source>
</evidence>
<keyword evidence="5" id="KW-0165">Cleavage on pair of basic residues</keyword>
<dbReference type="SMART" id="SM00261">
    <property type="entry name" value="FU"/>
    <property type="match status" value="1"/>
</dbReference>
<dbReference type="InterPro" id="IPR003961">
    <property type="entry name" value="FN3_dom"/>
</dbReference>
<keyword evidence="18" id="KW-0464">Manganese</keyword>
<evidence type="ECO:0000256" key="15">
    <source>
        <dbReference type="ARBA" id="ARBA00023137"/>
    </source>
</evidence>
<comment type="catalytic activity">
    <reaction evidence="19">
        <text>L-tyrosyl-[protein] + ATP = O-phospho-L-tyrosyl-[protein] + ADP + H(+)</text>
        <dbReference type="Rhea" id="RHEA:10596"/>
        <dbReference type="Rhea" id="RHEA-COMP:10136"/>
        <dbReference type="Rhea" id="RHEA-COMP:20101"/>
        <dbReference type="ChEBI" id="CHEBI:15378"/>
        <dbReference type="ChEBI" id="CHEBI:30616"/>
        <dbReference type="ChEBI" id="CHEBI:46858"/>
        <dbReference type="ChEBI" id="CHEBI:61978"/>
        <dbReference type="ChEBI" id="CHEBI:456216"/>
        <dbReference type="EC" id="2.7.10.1"/>
    </reaction>
</comment>
<keyword evidence="13 22" id="KW-1133">Transmembrane helix</keyword>
<dbReference type="AlphaFoldDB" id="A0A226EW47"/>
<comment type="caution">
    <text evidence="26">The sequence shown here is derived from an EMBL/GenBank/DDBJ whole genome shotgun (WGS) entry which is preliminary data.</text>
</comment>
<evidence type="ECO:0000256" key="23">
    <source>
        <dbReference type="SAM" id="SignalP"/>
    </source>
</evidence>
<dbReference type="InterPro" id="IPR020635">
    <property type="entry name" value="Tyr_kinase_cat_dom"/>
</dbReference>
<feature type="region of interest" description="Disordered" evidence="21">
    <location>
        <begin position="782"/>
        <end position="830"/>
    </location>
</feature>
<evidence type="ECO:0000259" key="24">
    <source>
        <dbReference type="PROSITE" id="PS50011"/>
    </source>
</evidence>
<keyword evidence="9" id="KW-0677">Repeat</keyword>
<evidence type="ECO:0000256" key="4">
    <source>
        <dbReference type="ARBA" id="ARBA00022679"/>
    </source>
</evidence>
<dbReference type="GO" id="GO:0043560">
    <property type="term" value="F:insulin receptor substrate binding"/>
    <property type="evidence" value="ECO:0007669"/>
    <property type="project" value="TreeGrafter"/>
</dbReference>
<dbReference type="GO" id="GO:0043410">
    <property type="term" value="P:positive regulation of MAPK cascade"/>
    <property type="evidence" value="ECO:0007669"/>
    <property type="project" value="TreeGrafter"/>
</dbReference>
<dbReference type="EC" id="2.7.10.1" evidence="2"/>
<dbReference type="GO" id="GO:0042593">
    <property type="term" value="P:glucose homeostasis"/>
    <property type="evidence" value="ECO:0007669"/>
    <property type="project" value="TreeGrafter"/>
</dbReference>
<keyword evidence="11" id="KW-0418">Kinase</keyword>
<dbReference type="InterPro" id="IPR036116">
    <property type="entry name" value="FN3_sf"/>
</dbReference>
<dbReference type="SUPFAM" id="SSF57184">
    <property type="entry name" value="Growth factor receptor domain"/>
    <property type="match status" value="1"/>
</dbReference>
<evidence type="ECO:0000256" key="3">
    <source>
        <dbReference type="ARBA" id="ARBA00022553"/>
    </source>
</evidence>
<dbReference type="PROSITE" id="PS00107">
    <property type="entry name" value="PROTEIN_KINASE_ATP"/>
    <property type="match status" value="1"/>
</dbReference>
<accession>A0A226EW47</accession>
<keyword evidence="3" id="KW-0597">Phosphoprotein</keyword>
<dbReference type="Proteomes" id="UP000198287">
    <property type="component" value="Unassembled WGS sequence"/>
</dbReference>
<organism evidence="26 27">
    <name type="scientific">Folsomia candida</name>
    <name type="common">Springtail</name>
    <dbReference type="NCBI Taxonomy" id="158441"/>
    <lineage>
        <taxon>Eukaryota</taxon>
        <taxon>Metazoa</taxon>
        <taxon>Ecdysozoa</taxon>
        <taxon>Arthropoda</taxon>
        <taxon>Hexapoda</taxon>
        <taxon>Collembola</taxon>
        <taxon>Entomobryomorpha</taxon>
        <taxon>Isotomoidea</taxon>
        <taxon>Isotomidae</taxon>
        <taxon>Proisotominae</taxon>
        <taxon>Folsomia</taxon>
    </lineage>
</organism>
<dbReference type="Gene3D" id="3.30.200.20">
    <property type="entry name" value="Phosphorylase Kinase, domain 1"/>
    <property type="match status" value="1"/>
</dbReference>
<dbReference type="GO" id="GO:0046872">
    <property type="term" value="F:metal ion binding"/>
    <property type="evidence" value="ECO:0007669"/>
    <property type="project" value="UniProtKB-KW"/>
</dbReference>
<dbReference type="InterPro" id="IPR050122">
    <property type="entry name" value="RTK"/>
</dbReference>
<evidence type="ECO:0000256" key="6">
    <source>
        <dbReference type="ARBA" id="ARBA00022692"/>
    </source>
</evidence>
<dbReference type="InterPro" id="IPR006212">
    <property type="entry name" value="Furin_repeat"/>
</dbReference>
<dbReference type="InterPro" id="IPR000494">
    <property type="entry name" value="Rcpt_L-dom"/>
</dbReference>
<dbReference type="GO" id="GO:0051897">
    <property type="term" value="P:positive regulation of phosphatidylinositol 3-kinase/protein kinase B signal transduction"/>
    <property type="evidence" value="ECO:0007669"/>
    <property type="project" value="TreeGrafter"/>
</dbReference>
<keyword evidence="15" id="KW-0829">Tyrosine-protein kinase</keyword>
<evidence type="ECO:0000256" key="9">
    <source>
        <dbReference type="ARBA" id="ARBA00022737"/>
    </source>
</evidence>
<name>A0A226EW47_FOLCA</name>
<dbReference type="Gene3D" id="1.10.510.10">
    <property type="entry name" value="Transferase(Phosphotransferase) domain 1"/>
    <property type="match status" value="1"/>
</dbReference>
<comment type="subcellular location">
    <subcellularLocation>
        <location evidence="1">Membrane</location>
        <topology evidence="1">Single-pass type I membrane protein</topology>
    </subcellularLocation>
</comment>
<protein>
    <recommendedName>
        <fullName evidence="2">receptor protein-tyrosine kinase</fullName>
        <ecNumber evidence="2">2.7.10.1</ecNumber>
    </recommendedName>
</protein>